<sequence>MYSIVFLISLQAIYFYHSFLFFNITCFALSLKQLPSVIYEYIGKKYLLQEIATLFITAGFMVSILLCAYVILMKKDIL</sequence>
<evidence type="ECO:0000313" key="3">
    <source>
        <dbReference type="Proteomes" id="UP000019246"/>
    </source>
</evidence>
<protein>
    <submittedName>
        <fullName evidence="2">Uncharacterized protein</fullName>
    </submittedName>
</protein>
<dbReference type="EMBL" id="AOCG01000010">
    <property type="protein sequence ID" value="EUJ18404.1"/>
    <property type="molecule type" value="Genomic_DNA"/>
</dbReference>
<comment type="caution">
    <text evidence="2">The sequence shown here is derived from an EMBL/GenBank/DDBJ whole genome shotgun (WGS) entry which is preliminary data.</text>
</comment>
<feature type="transmembrane region" description="Helical" evidence="1">
    <location>
        <begin position="12"/>
        <end position="31"/>
    </location>
</feature>
<accession>W7ATI2</accession>
<keyword evidence="1" id="KW-0812">Transmembrane</keyword>
<keyword evidence="3" id="KW-1185">Reference proteome</keyword>
<proteinExistence type="predicted"/>
<evidence type="ECO:0000313" key="2">
    <source>
        <dbReference type="EMBL" id="EUJ18404.1"/>
    </source>
</evidence>
<keyword evidence="1" id="KW-0472">Membrane</keyword>
<gene>
    <name evidence="2" type="ORF">MAQA_09279</name>
</gene>
<feature type="transmembrane region" description="Helical" evidence="1">
    <location>
        <begin position="51"/>
        <end position="72"/>
    </location>
</feature>
<dbReference type="PATRIC" id="fig|1265818.5.peg.1869"/>
<reference evidence="2 3" key="1">
    <citation type="journal article" date="2014" name="Int. J. Syst. Evol. Microbiol.">
        <title>Listeria floridensis sp. nov., Listeria aquatica sp. nov., Listeria cornellensis sp. nov., Listeria riparia sp. nov. and Listeria grandensis sp. nov., from agricultural and natural environments.</title>
        <authorList>
            <person name="den Bakker H.C."/>
            <person name="Warchocki S."/>
            <person name="Wright E.M."/>
            <person name="Allred A.F."/>
            <person name="Ahlstrom C."/>
            <person name="Manuel C.S."/>
            <person name="Stasiewicz M.J."/>
            <person name="Burrell A."/>
            <person name="Roof S."/>
            <person name="Strawn L."/>
            <person name="Fortes E.D."/>
            <person name="Nightingale K.K."/>
            <person name="Kephart D."/>
            <person name="Wiedmann M."/>
        </authorList>
    </citation>
    <scope>NUCLEOTIDE SEQUENCE [LARGE SCALE GENOMIC DNA]</scope>
    <source>
        <strain evidence="2 3">FSL S10-1188</strain>
    </source>
</reference>
<evidence type="ECO:0000256" key="1">
    <source>
        <dbReference type="SAM" id="Phobius"/>
    </source>
</evidence>
<keyword evidence="1" id="KW-1133">Transmembrane helix</keyword>
<organism evidence="2 3">
    <name type="scientific">Listeria aquatica FSL S10-1188</name>
    <dbReference type="NCBI Taxonomy" id="1265818"/>
    <lineage>
        <taxon>Bacteria</taxon>
        <taxon>Bacillati</taxon>
        <taxon>Bacillota</taxon>
        <taxon>Bacilli</taxon>
        <taxon>Bacillales</taxon>
        <taxon>Listeriaceae</taxon>
        <taxon>Listeria</taxon>
    </lineage>
</organism>
<dbReference type="Proteomes" id="UP000019246">
    <property type="component" value="Unassembled WGS sequence"/>
</dbReference>
<dbReference type="AlphaFoldDB" id="W7ATI2"/>
<name>W7ATI2_9LIST</name>